<gene>
    <name evidence="2" type="ORF">QLQ84_10440</name>
</gene>
<sequence>MDKISYRASSPSARREYRAPELKQWGTVADITLVGQTRPGGDILPGQAQGRDGGSINPPGLSR</sequence>
<feature type="region of interest" description="Disordered" evidence="1">
    <location>
        <begin position="35"/>
        <end position="63"/>
    </location>
</feature>
<name>A0ABT6VJQ8_9GAMM</name>
<dbReference type="Proteomes" id="UP001244242">
    <property type="component" value="Unassembled WGS sequence"/>
</dbReference>
<comment type="caution">
    <text evidence="2">The sequence shown here is derived from an EMBL/GenBank/DDBJ whole genome shotgun (WGS) entry which is preliminary data.</text>
</comment>
<keyword evidence="3" id="KW-1185">Reference proteome</keyword>
<protein>
    <recommendedName>
        <fullName evidence="4">Lasso RiPP family leader peptide-containing protein</fullName>
    </recommendedName>
</protein>
<dbReference type="EMBL" id="JASCQO010000035">
    <property type="protein sequence ID" value="MDI5934205.1"/>
    <property type="molecule type" value="Genomic_DNA"/>
</dbReference>
<accession>A0ABT6VJQ8</accession>
<dbReference type="RefSeq" id="WP_282721674.1">
    <property type="nucleotide sequence ID" value="NZ_JASCQO010000035.1"/>
</dbReference>
<evidence type="ECO:0008006" key="4">
    <source>
        <dbReference type="Google" id="ProtNLM"/>
    </source>
</evidence>
<organism evidence="2 3">
    <name type="scientific">Halomonas kalidii</name>
    <dbReference type="NCBI Taxonomy" id="3043293"/>
    <lineage>
        <taxon>Bacteria</taxon>
        <taxon>Pseudomonadati</taxon>
        <taxon>Pseudomonadota</taxon>
        <taxon>Gammaproteobacteria</taxon>
        <taxon>Oceanospirillales</taxon>
        <taxon>Halomonadaceae</taxon>
        <taxon>Halomonas</taxon>
    </lineage>
</organism>
<proteinExistence type="predicted"/>
<evidence type="ECO:0000256" key="1">
    <source>
        <dbReference type="SAM" id="MobiDB-lite"/>
    </source>
</evidence>
<evidence type="ECO:0000313" key="3">
    <source>
        <dbReference type="Proteomes" id="UP001244242"/>
    </source>
</evidence>
<reference evidence="2 3" key="1">
    <citation type="submission" date="2023-04" db="EMBL/GenBank/DDBJ databases">
        <title>Halomonas strains isolated from rhizosphere soil.</title>
        <authorList>
            <person name="Xu L."/>
            <person name="Sun J.-Q."/>
        </authorList>
    </citation>
    <scope>NUCLEOTIDE SEQUENCE [LARGE SCALE GENOMIC DNA]</scope>
    <source>
        <strain evidence="2 3">LN1S58</strain>
    </source>
</reference>
<evidence type="ECO:0000313" key="2">
    <source>
        <dbReference type="EMBL" id="MDI5934205.1"/>
    </source>
</evidence>